<dbReference type="Proteomes" id="UP000275368">
    <property type="component" value="Chromosome"/>
</dbReference>
<accession>A0A3G9J0N6</accession>
<keyword evidence="2" id="KW-1185">Reference proteome</keyword>
<protein>
    <submittedName>
        <fullName evidence="1">Uncharacterized protein</fullName>
    </submittedName>
</protein>
<gene>
    <name evidence="1" type="ORF">Back11_07860</name>
</gene>
<dbReference type="KEGG" id="pbk:Back11_07860"/>
<reference evidence="1 2" key="1">
    <citation type="submission" date="2018-11" db="EMBL/GenBank/DDBJ databases">
        <title>Complete genome sequence of Paenibacillus baekrokdamisoli strain KCTC 33723.</title>
        <authorList>
            <person name="Kang S.W."/>
            <person name="Lee K.C."/>
            <person name="Kim K.K."/>
            <person name="Kim J.S."/>
            <person name="Kim D.S."/>
            <person name="Ko S.H."/>
            <person name="Yang S.H."/>
            <person name="Lee J.S."/>
        </authorList>
    </citation>
    <scope>NUCLEOTIDE SEQUENCE [LARGE SCALE GENOMIC DNA]</scope>
    <source>
        <strain evidence="1 2">KCTC 33723</strain>
    </source>
</reference>
<name>A0A3G9J0N6_9BACL</name>
<evidence type="ECO:0000313" key="2">
    <source>
        <dbReference type="Proteomes" id="UP000275368"/>
    </source>
</evidence>
<organism evidence="1 2">
    <name type="scientific">Paenibacillus baekrokdamisoli</name>
    <dbReference type="NCBI Taxonomy" id="1712516"/>
    <lineage>
        <taxon>Bacteria</taxon>
        <taxon>Bacillati</taxon>
        <taxon>Bacillota</taxon>
        <taxon>Bacilli</taxon>
        <taxon>Bacillales</taxon>
        <taxon>Paenibacillaceae</taxon>
        <taxon>Paenibacillus</taxon>
    </lineage>
</organism>
<proteinExistence type="predicted"/>
<sequence>MRVYRQSHLKILRPQMIRMGVSHEQVLHQPKIDVIPKDMMQCVWRKINFERIVNNG</sequence>
<dbReference type="AlphaFoldDB" id="A0A3G9J0N6"/>
<dbReference type="EMBL" id="AP019308">
    <property type="protein sequence ID" value="BBH19441.1"/>
    <property type="molecule type" value="Genomic_DNA"/>
</dbReference>
<evidence type="ECO:0000313" key="1">
    <source>
        <dbReference type="EMBL" id="BBH19441.1"/>
    </source>
</evidence>